<comment type="similarity">
    <text evidence="2 6">Belongs to the QNG1 protein family.</text>
</comment>
<reference evidence="7 8" key="1">
    <citation type="submission" date="2022-12" db="EMBL/GenBank/DDBJ databases">
        <title>Genomic features and morphological characterization of a novel Knufia sp. strain isolated from spacecraft assembly facility.</title>
        <authorList>
            <person name="Teixeira M."/>
            <person name="Chander A.M."/>
            <person name="Stajich J.E."/>
            <person name="Venkateswaran K."/>
        </authorList>
    </citation>
    <scope>NUCLEOTIDE SEQUENCE [LARGE SCALE GENOMIC DNA]</scope>
    <source>
        <strain evidence="7 8">FJI-L2-BK-P2</strain>
    </source>
</reference>
<comment type="caution">
    <text evidence="7">The sequence shown here is derived from an EMBL/GenBank/DDBJ whole genome shotgun (WGS) entry which is preliminary data.</text>
</comment>
<evidence type="ECO:0000313" key="7">
    <source>
        <dbReference type="EMBL" id="KAK5955581.1"/>
    </source>
</evidence>
<evidence type="ECO:0000256" key="6">
    <source>
        <dbReference type="RuleBase" id="RU365002"/>
    </source>
</evidence>
<name>A0AAN8I9D9_9EURO</name>
<keyword evidence="1 6" id="KW-0378">Hydrolase</keyword>
<comment type="catalytic activity">
    <reaction evidence="5 6">
        <text>queuosine 5'-phosphate + H2O = queuine + D-ribose 5-phosphate</text>
        <dbReference type="Rhea" id="RHEA:75387"/>
        <dbReference type="ChEBI" id="CHEBI:15377"/>
        <dbReference type="ChEBI" id="CHEBI:17433"/>
        <dbReference type="ChEBI" id="CHEBI:78346"/>
        <dbReference type="ChEBI" id="CHEBI:194371"/>
    </reaction>
    <physiologicalReaction direction="left-to-right" evidence="5 6">
        <dbReference type="Rhea" id="RHEA:75388"/>
    </physiologicalReaction>
</comment>
<sequence>MSDDEADPELLELLRQSLGLGSGSADAPPNTRVLESAEFIYDNSISVSIVSGGTKAAASSIWRMMQEKGFSTKTWSDHELHPKAKDESTINFIFTMDLLNFSFWSVLDEQKRFQVTYQGNNWTGYMSLVAILQRALEEGTPITTPTFWIEATDEQLRHVFRSSTDEEMPLLDERIALLRETGQVLNECFDGSIVNVIAQAKKSAAGLVNLLVDYFPGFRDEHTFHGKTVRLYKRAQILVADLWAAFNGKEYGTFDDIEHITIFPDYRIPQMLQSLNVLWYSPRLEAKIKRQEEIKSGDNLEIEIRGCSIWAVELLRREMIKQHPEAKEKVNPILIDFFLYDTCKEREAAAERAGTKDDMLPHHRTRSIWY</sequence>
<dbReference type="AlphaFoldDB" id="A0AAN8I9D9"/>
<evidence type="ECO:0000256" key="4">
    <source>
        <dbReference type="ARBA" id="ARBA00035393"/>
    </source>
</evidence>
<dbReference type="PANTHER" id="PTHR21314">
    <property type="entry name" value="QUEUOSINE 5'-PHOSPHATE N-GLYCOSYLASE_HYDROLASE-RELATED"/>
    <property type="match status" value="1"/>
</dbReference>
<dbReference type="GO" id="GO:0006400">
    <property type="term" value="P:tRNA modification"/>
    <property type="evidence" value="ECO:0007669"/>
    <property type="project" value="TreeGrafter"/>
</dbReference>
<gene>
    <name evidence="7" type="ORF">OHC33_003222</name>
</gene>
<evidence type="ECO:0000313" key="8">
    <source>
        <dbReference type="Proteomes" id="UP001316803"/>
    </source>
</evidence>
<organism evidence="7 8">
    <name type="scientific">Knufia fluminis</name>
    <dbReference type="NCBI Taxonomy" id="191047"/>
    <lineage>
        <taxon>Eukaryota</taxon>
        <taxon>Fungi</taxon>
        <taxon>Dikarya</taxon>
        <taxon>Ascomycota</taxon>
        <taxon>Pezizomycotina</taxon>
        <taxon>Eurotiomycetes</taxon>
        <taxon>Chaetothyriomycetidae</taxon>
        <taxon>Chaetothyriales</taxon>
        <taxon>Trichomeriaceae</taxon>
        <taxon>Knufia</taxon>
    </lineage>
</organism>
<evidence type="ECO:0000256" key="1">
    <source>
        <dbReference type="ARBA" id="ARBA00022801"/>
    </source>
</evidence>
<dbReference type="Proteomes" id="UP001316803">
    <property type="component" value="Unassembled WGS sequence"/>
</dbReference>
<proteinExistence type="inferred from homology"/>
<dbReference type="Pfam" id="PF10343">
    <property type="entry name" value="Q_salvage"/>
    <property type="match status" value="1"/>
</dbReference>
<dbReference type="InterPro" id="IPR019438">
    <property type="entry name" value="Q_salvage"/>
</dbReference>
<comment type="function">
    <text evidence="6">Catalyzes the hydrolysis of queuosine 5'-phosphate, releasing the nucleobase queuine (q). Is required for salvage of queuine from exogenous queuosine (Q) that is imported and then converted to queuosine 5'-phosphate intracellularly.</text>
</comment>
<keyword evidence="8" id="KW-1185">Reference proteome</keyword>
<dbReference type="PANTHER" id="PTHR21314:SF0">
    <property type="entry name" value="QUEUOSINE 5'-PHOSPHATE N-GLYCOSYLASE_HYDROLASE"/>
    <property type="match status" value="1"/>
</dbReference>
<dbReference type="EC" id="3.2.2.-" evidence="6"/>
<evidence type="ECO:0000256" key="5">
    <source>
        <dbReference type="ARBA" id="ARBA00048204"/>
    </source>
</evidence>
<protein>
    <recommendedName>
        <fullName evidence="3 6">Queuosine 5'-phosphate N-glycosylase/hydrolase</fullName>
        <ecNumber evidence="6">3.2.2.-</ecNumber>
    </recommendedName>
    <alternativeName>
        <fullName evidence="4 6">Queuosine-nucleotide N-glycosylase/hydrolase</fullName>
    </alternativeName>
</protein>
<evidence type="ECO:0000256" key="2">
    <source>
        <dbReference type="ARBA" id="ARBA00035119"/>
    </source>
</evidence>
<dbReference type="GO" id="GO:0016787">
    <property type="term" value="F:hydrolase activity"/>
    <property type="evidence" value="ECO:0007669"/>
    <property type="project" value="UniProtKB-KW"/>
</dbReference>
<accession>A0AAN8I9D9</accession>
<dbReference type="EMBL" id="JAKLMC020000006">
    <property type="protein sequence ID" value="KAK5955581.1"/>
    <property type="molecule type" value="Genomic_DNA"/>
</dbReference>
<evidence type="ECO:0000256" key="3">
    <source>
        <dbReference type="ARBA" id="ARBA00035306"/>
    </source>
</evidence>